<comment type="function">
    <text evidence="9">Specifically methylates the N3 position of the uracil ring of uridine 1498 (m3U1498) in 16S rRNA. Acts on the fully assembled 30S ribosomal subunit.</text>
</comment>
<keyword evidence="7" id="KW-0808">Transferase</keyword>
<keyword evidence="6" id="KW-0489">Methyltransferase</keyword>
<keyword evidence="5" id="KW-0698">rRNA processing</keyword>
<evidence type="ECO:0000256" key="6">
    <source>
        <dbReference type="ARBA" id="ARBA00022603"/>
    </source>
</evidence>
<dbReference type="AlphaFoldDB" id="B9FBC3"/>
<name>B9FBC3_ORYSJ</name>
<dbReference type="PANTHER" id="PTHR30027:SF3">
    <property type="entry name" value="16S RRNA (URACIL(1498)-N(3))-METHYLTRANSFERASE"/>
    <property type="match status" value="1"/>
</dbReference>
<keyword evidence="4" id="KW-0963">Cytoplasm</keyword>
<evidence type="ECO:0000259" key="12">
    <source>
        <dbReference type="Pfam" id="PF04452"/>
    </source>
</evidence>
<feature type="domain" description="Ribosomal RNA small subunit methyltransferase E methyltransferase" evidence="12">
    <location>
        <begin position="369"/>
        <end position="487"/>
    </location>
</feature>
<dbReference type="GO" id="GO:0005737">
    <property type="term" value="C:cytoplasm"/>
    <property type="evidence" value="ECO:0007669"/>
    <property type="project" value="UniProtKB-SubCell"/>
</dbReference>
<dbReference type="Pfam" id="PF04452">
    <property type="entry name" value="Methyltrans_RNA"/>
    <property type="match status" value="1"/>
</dbReference>
<dbReference type="Gene3D" id="3.40.1280.10">
    <property type="match status" value="1"/>
</dbReference>
<comment type="subcellular location">
    <subcellularLocation>
        <location evidence="1">Cytoplasm</location>
    </subcellularLocation>
</comment>
<dbReference type="NCBIfam" id="TIGR00046">
    <property type="entry name" value="RsmE family RNA methyltransferase"/>
    <property type="match status" value="1"/>
</dbReference>
<evidence type="ECO:0000256" key="4">
    <source>
        <dbReference type="ARBA" id="ARBA00022490"/>
    </source>
</evidence>
<dbReference type="InterPro" id="IPR029026">
    <property type="entry name" value="tRNA_m1G_MTases_N"/>
</dbReference>
<dbReference type="CDD" id="cd18084">
    <property type="entry name" value="RsmE-like"/>
    <property type="match status" value="1"/>
</dbReference>
<dbReference type="SUPFAM" id="SSF88697">
    <property type="entry name" value="PUA domain-like"/>
    <property type="match status" value="1"/>
</dbReference>
<accession>B9FBC3</accession>
<dbReference type="InterPro" id="IPR015947">
    <property type="entry name" value="PUA-like_sf"/>
</dbReference>
<reference evidence="14" key="1">
    <citation type="journal article" date="2005" name="PLoS Biol.">
        <title>The genomes of Oryza sativa: a history of duplications.</title>
        <authorList>
            <person name="Yu J."/>
            <person name="Wang J."/>
            <person name="Lin W."/>
            <person name="Li S."/>
            <person name="Li H."/>
            <person name="Zhou J."/>
            <person name="Ni P."/>
            <person name="Dong W."/>
            <person name="Hu S."/>
            <person name="Zeng C."/>
            <person name="Zhang J."/>
            <person name="Zhang Y."/>
            <person name="Li R."/>
            <person name="Xu Z."/>
            <person name="Li S."/>
            <person name="Li X."/>
            <person name="Zheng H."/>
            <person name="Cong L."/>
            <person name="Lin L."/>
            <person name="Yin J."/>
            <person name="Geng J."/>
            <person name="Li G."/>
            <person name="Shi J."/>
            <person name="Liu J."/>
            <person name="Lv H."/>
            <person name="Li J."/>
            <person name="Wang J."/>
            <person name="Deng Y."/>
            <person name="Ran L."/>
            <person name="Shi X."/>
            <person name="Wang X."/>
            <person name="Wu Q."/>
            <person name="Li C."/>
            <person name="Ren X."/>
            <person name="Wang J."/>
            <person name="Wang X."/>
            <person name="Li D."/>
            <person name="Liu D."/>
            <person name="Zhang X."/>
            <person name="Ji Z."/>
            <person name="Zhao W."/>
            <person name="Sun Y."/>
            <person name="Zhang Z."/>
            <person name="Bao J."/>
            <person name="Han Y."/>
            <person name="Dong L."/>
            <person name="Ji J."/>
            <person name="Chen P."/>
            <person name="Wu S."/>
            <person name="Liu J."/>
            <person name="Xiao Y."/>
            <person name="Bu D."/>
            <person name="Tan J."/>
            <person name="Yang L."/>
            <person name="Ye C."/>
            <person name="Zhang J."/>
            <person name="Xu J."/>
            <person name="Zhou Y."/>
            <person name="Yu Y."/>
            <person name="Zhang B."/>
            <person name="Zhuang S."/>
            <person name="Wei H."/>
            <person name="Liu B."/>
            <person name="Lei M."/>
            <person name="Yu H."/>
            <person name="Li Y."/>
            <person name="Xu H."/>
            <person name="Wei S."/>
            <person name="He X."/>
            <person name="Fang L."/>
            <person name="Zhang Z."/>
            <person name="Zhang Y."/>
            <person name="Huang X."/>
            <person name="Su Z."/>
            <person name="Tong W."/>
            <person name="Li J."/>
            <person name="Tong Z."/>
            <person name="Li S."/>
            <person name="Ye J."/>
            <person name="Wang L."/>
            <person name="Fang L."/>
            <person name="Lei T."/>
            <person name="Chen C."/>
            <person name="Chen H."/>
            <person name="Xu Z."/>
            <person name="Li H."/>
            <person name="Huang H."/>
            <person name="Zhang F."/>
            <person name="Xu H."/>
            <person name="Li N."/>
            <person name="Zhao C."/>
            <person name="Li S."/>
            <person name="Dong L."/>
            <person name="Huang Y."/>
            <person name="Li L."/>
            <person name="Xi Y."/>
            <person name="Qi Q."/>
            <person name="Li W."/>
            <person name="Zhang B."/>
            <person name="Hu W."/>
            <person name="Zhang Y."/>
            <person name="Tian X."/>
            <person name="Jiao Y."/>
            <person name="Liang X."/>
            <person name="Jin J."/>
            <person name="Gao L."/>
            <person name="Zheng W."/>
            <person name="Hao B."/>
            <person name="Liu S."/>
            <person name="Wang W."/>
            <person name="Yuan L."/>
            <person name="Cao M."/>
            <person name="McDermott J."/>
            <person name="Samudrala R."/>
            <person name="Wang J."/>
            <person name="Wong G.K."/>
            <person name="Yang H."/>
        </authorList>
    </citation>
    <scope>NUCLEOTIDE SEQUENCE [LARGE SCALE GENOMIC DNA]</scope>
</reference>
<dbReference type="PANTHER" id="PTHR30027">
    <property type="entry name" value="RIBOSOMAL RNA SMALL SUBUNIT METHYLTRANSFERASE E"/>
    <property type="match status" value="1"/>
</dbReference>
<proteinExistence type="inferred from homology"/>
<dbReference type="GO" id="GO:0032259">
    <property type="term" value="P:methylation"/>
    <property type="evidence" value="ECO:0007669"/>
    <property type="project" value="UniProtKB-KW"/>
</dbReference>
<dbReference type="Pfam" id="PF20260">
    <property type="entry name" value="PUA_4"/>
    <property type="match status" value="1"/>
</dbReference>
<dbReference type="InterPro" id="IPR006700">
    <property type="entry name" value="RsmE"/>
</dbReference>
<evidence type="ECO:0000256" key="9">
    <source>
        <dbReference type="ARBA" id="ARBA00025699"/>
    </source>
</evidence>
<dbReference type="GO" id="GO:0006364">
    <property type="term" value="P:rRNA processing"/>
    <property type="evidence" value="ECO:0007669"/>
    <property type="project" value="UniProtKB-KW"/>
</dbReference>
<organism evidence="14">
    <name type="scientific">Oryza sativa subsp. japonica</name>
    <name type="common">Rice</name>
    <dbReference type="NCBI Taxonomy" id="39947"/>
    <lineage>
        <taxon>Eukaryota</taxon>
        <taxon>Viridiplantae</taxon>
        <taxon>Streptophyta</taxon>
        <taxon>Embryophyta</taxon>
        <taxon>Tracheophyta</taxon>
        <taxon>Spermatophyta</taxon>
        <taxon>Magnoliopsida</taxon>
        <taxon>Liliopsida</taxon>
        <taxon>Poales</taxon>
        <taxon>Poaceae</taxon>
        <taxon>BOP clade</taxon>
        <taxon>Oryzoideae</taxon>
        <taxon>Oryzeae</taxon>
        <taxon>Oryzinae</taxon>
        <taxon>Oryza</taxon>
        <taxon>Oryza sativa</taxon>
    </lineage>
</organism>
<gene>
    <name evidence="14" type="ORF">OsJ_12443</name>
</gene>
<dbReference type="InterPro" id="IPR029028">
    <property type="entry name" value="Alpha/beta_knot_MTases"/>
</dbReference>
<protein>
    <recommendedName>
        <fullName evidence="3">16S rRNA (uracil(1498)-N(3))-methyltransferase</fullName>
        <ecNumber evidence="3">2.1.1.193</ecNumber>
    </recommendedName>
</protein>
<dbReference type="GO" id="GO:0008168">
    <property type="term" value="F:methyltransferase activity"/>
    <property type="evidence" value="ECO:0007669"/>
    <property type="project" value="UniProtKB-KW"/>
</dbReference>
<evidence type="ECO:0000256" key="7">
    <source>
        <dbReference type="ARBA" id="ARBA00022679"/>
    </source>
</evidence>
<feature type="region of interest" description="Disordered" evidence="11">
    <location>
        <begin position="56"/>
        <end position="78"/>
    </location>
</feature>
<evidence type="ECO:0000256" key="8">
    <source>
        <dbReference type="ARBA" id="ARBA00022691"/>
    </source>
</evidence>
<evidence type="ECO:0000256" key="3">
    <source>
        <dbReference type="ARBA" id="ARBA00012328"/>
    </source>
</evidence>
<sequence length="501" mass="53813">MSRRSGVATSRRTRRAAEQEVQPPPLFAANPIFLCEDDGSAGRLIKPGGGVRGYGPGSLHALVPGRGRGPQSCRGRRRRRRWQQDAAVAAATVQGPPRGAWWDPGFPRPWHVGPTIVVGPHGAVVRIRAPPPPQQHDPFLAAYVACTKGRAGAGNKKKKKKAKAAARGGCGMWNGWASGARYARVMSCRHGGAVTVLQGATPLPAVAGYAESPAHPTLDLSRLPAVLPGRRRGEEVRIQGDEFWHMTRVLRLGINDRVELFDGAGGLVEGSIQKVDKGGSDVKLLEDARLIAPDGIQWHVYAAFGSIQKVDKGGSDVKLLEDARLIAPDGIQWHVYAAFGESHKLCALTVNTGSLELVVLHLFLQSDAHTIAENRVDRLQRLVLAAVKQCQRIHGMLLNPPIQIADLQPVVSQSKLAFVASAESPPLLSTLPKSCNEESGLLIVGPEGDFTEEEVNVLKASGAVPVGLGPCRLRVETATISLLSALMLWSDAHRQETLKCR</sequence>
<feature type="domain" description="Ribosomal RNA small subunit methyltransferase E PUA-like" evidence="13">
    <location>
        <begin position="238"/>
        <end position="284"/>
    </location>
</feature>
<evidence type="ECO:0000259" key="13">
    <source>
        <dbReference type="Pfam" id="PF20260"/>
    </source>
</evidence>
<dbReference type="EMBL" id="CM000140">
    <property type="protein sequence ID" value="EEE59861.1"/>
    <property type="molecule type" value="Genomic_DNA"/>
</dbReference>
<dbReference type="EC" id="2.1.1.193" evidence="3"/>
<dbReference type="Proteomes" id="UP000007752">
    <property type="component" value="Chromosome 3"/>
</dbReference>
<evidence type="ECO:0000256" key="2">
    <source>
        <dbReference type="ARBA" id="ARBA00005528"/>
    </source>
</evidence>
<comment type="catalytic activity">
    <reaction evidence="10">
        <text>uridine(1498) in 16S rRNA + S-adenosyl-L-methionine = N(3)-methyluridine(1498) in 16S rRNA + S-adenosyl-L-homocysteine + H(+)</text>
        <dbReference type="Rhea" id="RHEA:42920"/>
        <dbReference type="Rhea" id="RHEA-COMP:10283"/>
        <dbReference type="Rhea" id="RHEA-COMP:10284"/>
        <dbReference type="ChEBI" id="CHEBI:15378"/>
        <dbReference type="ChEBI" id="CHEBI:57856"/>
        <dbReference type="ChEBI" id="CHEBI:59789"/>
        <dbReference type="ChEBI" id="CHEBI:65315"/>
        <dbReference type="ChEBI" id="CHEBI:74502"/>
        <dbReference type="EC" id="2.1.1.193"/>
    </reaction>
</comment>
<dbReference type="SUPFAM" id="SSF75217">
    <property type="entry name" value="alpha/beta knot"/>
    <property type="match status" value="1"/>
</dbReference>
<dbReference type="Gene3D" id="2.40.240.20">
    <property type="entry name" value="Hypothetical PUA domain-like, domain 1"/>
    <property type="match status" value="1"/>
</dbReference>
<evidence type="ECO:0000313" key="14">
    <source>
        <dbReference type="EMBL" id="EEE59861.1"/>
    </source>
</evidence>
<feature type="region of interest" description="Disordered" evidence="11">
    <location>
        <begin position="1"/>
        <end position="23"/>
    </location>
</feature>
<evidence type="ECO:0000256" key="10">
    <source>
        <dbReference type="ARBA" id="ARBA00047944"/>
    </source>
</evidence>
<comment type="similarity">
    <text evidence="2">Belongs to the RNA methyltransferase RsmE family.</text>
</comment>
<evidence type="ECO:0000256" key="1">
    <source>
        <dbReference type="ARBA" id="ARBA00004496"/>
    </source>
</evidence>
<evidence type="ECO:0000256" key="5">
    <source>
        <dbReference type="ARBA" id="ARBA00022552"/>
    </source>
</evidence>
<dbReference type="InterPro" id="IPR046886">
    <property type="entry name" value="RsmE_MTase_dom"/>
</dbReference>
<reference evidence="14" key="2">
    <citation type="submission" date="2008-12" db="EMBL/GenBank/DDBJ databases">
        <title>Improved gene annotation of the rice (Oryza sativa) genomes.</title>
        <authorList>
            <person name="Wang J."/>
            <person name="Li R."/>
            <person name="Fan W."/>
            <person name="Huang Q."/>
            <person name="Zhang J."/>
            <person name="Zhou Y."/>
            <person name="Hu Y."/>
            <person name="Zi S."/>
            <person name="Li J."/>
            <person name="Ni P."/>
            <person name="Zheng H."/>
            <person name="Zhang Y."/>
            <person name="Zhao M."/>
            <person name="Hao Q."/>
            <person name="McDermott J."/>
            <person name="Samudrala R."/>
            <person name="Kristiansen K."/>
            <person name="Wong G.K.-S."/>
        </authorList>
    </citation>
    <scope>NUCLEOTIDE SEQUENCE</scope>
</reference>
<evidence type="ECO:0000256" key="11">
    <source>
        <dbReference type="SAM" id="MobiDB-lite"/>
    </source>
</evidence>
<dbReference type="InterPro" id="IPR046887">
    <property type="entry name" value="RsmE_PUA-like"/>
</dbReference>
<keyword evidence="8" id="KW-0949">S-adenosyl-L-methionine</keyword>